<reference evidence="2" key="1">
    <citation type="submission" date="2018-05" db="EMBL/GenBank/DDBJ databases">
        <authorList>
            <person name="Lanie J.A."/>
            <person name="Ng W.-L."/>
            <person name="Kazmierczak K.M."/>
            <person name="Andrzejewski T.M."/>
            <person name="Davidsen T.M."/>
            <person name="Wayne K.J."/>
            <person name="Tettelin H."/>
            <person name="Glass J.I."/>
            <person name="Rusch D."/>
            <person name="Podicherti R."/>
            <person name="Tsui H.-C.T."/>
            <person name="Winkler M.E."/>
        </authorList>
    </citation>
    <scope>NUCLEOTIDE SEQUENCE</scope>
</reference>
<evidence type="ECO:0000259" key="1">
    <source>
        <dbReference type="Pfam" id="PF00248"/>
    </source>
</evidence>
<sequence>MPMETTDLRPGYTISRVVRGGWQLAGGHGPVDRERAIADFDRFVSVGIDTFDCADIYTGVERLIGEFVARTSQQQGSDMASRIKIHTKLVPDLDVLETCDASYLEGIVDRSLQRLGVERLDLVQFFWWDLSVGKPVDTLCKLKFLQEKGKIRYLGVTNWDVGQISPFVEGGLDIVSAQVQYSLLDNRPVNQLTKWCSQHQVKLLCYGTLAGGFLTETWLGKRDPGFEFENRSLIKYRLIIDEFGGWDLFQTLLGTIKLIAVKYGVSMSAVAARYVLECPQVAAVIIGARYAANLESTLSIFQFSLDKQDHKSISVVLQEQEGPSGPVYGLEGDRSGRHGSIMKYNLNTRSGP</sequence>
<dbReference type="CDD" id="cd19101">
    <property type="entry name" value="AKR_unchar"/>
    <property type="match status" value="1"/>
</dbReference>
<dbReference type="InterPro" id="IPR036812">
    <property type="entry name" value="NAD(P)_OxRdtase_dom_sf"/>
</dbReference>
<dbReference type="PANTHER" id="PTHR43147">
    <property type="entry name" value="PROTEIN TAS"/>
    <property type="match status" value="1"/>
</dbReference>
<proteinExistence type="predicted"/>
<dbReference type="InterPro" id="IPR023210">
    <property type="entry name" value="NADP_OxRdtase_dom"/>
</dbReference>
<dbReference type="EMBL" id="UINC01050860">
    <property type="protein sequence ID" value="SVB64329.1"/>
    <property type="molecule type" value="Genomic_DNA"/>
</dbReference>
<organism evidence="2">
    <name type="scientific">marine metagenome</name>
    <dbReference type="NCBI Taxonomy" id="408172"/>
    <lineage>
        <taxon>unclassified sequences</taxon>
        <taxon>metagenomes</taxon>
        <taxon>ecological metagenomes</taxon>
    </lineage>
</organism>
<name>A0A382FNV9_9ZZZZ</name>
<dbReference type="PANTHER" id="PTHR43147:SF2">
    <property type="entry name" value="NADP-DEPENDENT OXIDOREDUCTASE DOMAIN-CONTAINING PROTEIN"/>
    <property type="match status" value="1"/>
</dbReference>
<dbReference type="Gene3D" id="3.20.20.100">
    <property type="entry name" value="NADP-dependent oxidoreductase domain"/>
    <property type="match status" value="1"/>
</dbReference>
<dbReference type="SUPFAM" id="SSF51430">
    <property type="entry name" value="NAD(P)-linked oxidoreductase"/>
    <property type="match status" value="1"/>
</dbReference>
<gene>
    <name evidence="2" type="ORF">METZ01_LOCUS217183</name>
</gene>
<evidence type="ECO:0000313" key="2">
    <source>
        <dbReference type="EMBL" id="SVB64329.1"/>
    </source>
</evidence>
<accession>A0A382FNV9</accession>
<dbReference type="AlphaFoldDB" id="A0A382FNV9"/>
<feature type="domain" description="NADP-dependent oxidoreductase" evidence="1">
    <location>
        <begin position="17"/>
        <end position="314"/>
    </location>
</feature>
<dbReference type="Pfam" id="PF00248">
    <property type="entry name" value="Aldo_ket_red"/>
    <property type="match status" value="1"/>
</dbReference>
<protein>
    <recommendedName>
        <fullName evidence="1">NADP-dependent oxidoreductase domain-containing protein</fullName>
    </recommendedName>
</protein>